<organism evidence="2 3">
    <name type="scientific">Boletus reticuloceps</name>
    <dbReference type="NCBI Taxonomy" id="495285"/>
    <lineage>
        <taxon>Eukaryota</taxon>
        <taxon>Fungi</taxon>
        <taxon>Dikarya</taxon>
        <taxon>Basidiomycota</taxon>
        <taxon>Agaricomycotina</taxon>
        <taxon>Agaricomycetes</taxon>
        <taxon>Agaricomycetidae</taxon>
        <taxon>Boletales</taxon>
        <taxon>Boletineae</taxon>
        <taxon>Boletaceae</taxon>
        <taxon>Boletoideae</taxon>
        <taxon>Boletus</taxon>
    </lineage>
</organism>
<accession>A0A8I2YFL5</accession>
<evidence type="ECO:0000256" key="1">
    <source>
        <dbReference type="SAM" id="MobiDB-lite"/>
    </source>
</evidence>
<dbReference type="OrthoDB" id="2555634at2759"/>
<reference evidence="2" key="1">
    <citation type="submission" date="2021-03" db="EMBL/GenBank/DDBJ databases">
        <title>Evolutionary innovations through gain and loss of genes in the ectomycorrhizal Boletales.</title>
        <authorList>
            <person name="Wu G."/>
            <person name="Miyauchi S."/>
            <person name="Morin E."/>
            <person name="Yang Z.-L."/>
            <person name="Xu J."/>
            <person name="Martin F.M."/>
        </authorList>
    </citation>
    <scope>NUCLEOTIDE SEQUENCE</scope>
    <source>
        <strain evidence="2">BR01</strain>
    </source>
</reference>
<evidence type="ECO:0000313" key="3">
    <source>
        <dbReference type="Proteomes" id="UP000683000"/>
    </source>
</evidence>
<dbReference type="AlphaFoldDB" id="A0A8I2YFL5"/>
<protein>
    <submittedName>
        <fullName evidence="2">Uncharacterized protein</fullName>
    </submittedName>
</protein>
<dbReference type="Proteomes" id="UP000683000">
    <property type="component" value="Unassembled WGS sequence"/>
</dbReference>
<name>A0A8I2YFL5_9AGAM</name>
<feature type="region of interest" description="Disordered" evidence="1">
    <location>
        <begin position="90"/>
        <end position="122"/>
    </location>
</feature>
<proteinExistence type="predicted"/>
<evidence type="ECO:0000313" key="2">
    <source>
        <dbReference type="EMBL" id="KAG6371020.1"/>
    </source>
</evidence>
<keyword evidence="3" id="KW-1185">Reference proteome</keyword>
<dbReference type="EMBL" id="JAGFBS010000041">
    <property type="protein sequence ID" value="KAG6371020.1"/>
    <property type="molecule type" value="Genomic_DNA"/>
</dbReference>
<sequence length="122" mass="13881">MSSAPAISTFRPPSLTLDDPYPGYYQLPSGAYAPYDADYYASYAKKWKADYDKHIRALEKSQYQPETDDAQDVEMAAEMEKARRVIKEREDRKALTMGMMGQNENGEPAMPRMNVKGARSQE</sequence>
<comment type="caution">
    <text evidence="2">The sequence shown here is derived from an EMBL/GenBank/DDBJ whole genome shotgun (WGS) entry which is preliminary data.</text>
</comment>
<gene>
    <name evidence="2" type="ORF">JVT61DRAFT_10742</name>
</gene>